<reference evidence="2" key="1">
    <citation type="submission" date="2015-11" db="EMBL/GenBank/DDBJ databases">
        <title>De novo transcriptome assembly of four potential Pierce s Disease insect vectors from Arizona vineyards.</title>
        <authorList>
            <person name="Tassone E.E."/>
        </authorList>
    </citation>
    <scope>NUCLEOTIDE SEQUENCE</scope>
</reference>
<name>A0A1B6FTG7_9HEMI</name>
<evidence type="ECO:0000313" key="2">
    <source>
        <dbReference type="EMBL" id="JAS53303.1"/>
    </source>
</evidence>
<feature type="compositionally biased region" description="Low complexity" evidence="1">
    <location>
        <begin position="36"/>
        <end position="45"/>
    </location>
</feature>
<dbReference type="AlphaFoldDB" id="A0A1B6FTG7"/>
<sequence>PQKIPTGVKKIVSETPTSTIISENLISPTKEERQPPSETESSSTPHLVPVRTPEESQTTLDEILEIQSAFVGRLKTYVIINKHGIKDPKMFLERCEPIVVNKLQEAVSKKNLKVNMVYHVEFKKIINDVEVTVISLFFISTYVHNYS</sequence>
<accession>A0A1B6FTG7</accession>
<organism evidence="2">
    <name type="scientific">Cuerna arida</name>
    <dbReference type="NCBI Taxonomy" id="1464854"/>
    <lineage>
        <taxon>Eukaryota</taxon>
        <taxon>Metazoa</taxon>
        <taxon>Ecdysozoa</taxon>
        <taxon>Arthropoda</taxon>
        <taxon>Hexapoda</taxon>
        <taxon>Insecta</taxon>
        <taxon>Pterygota</taxon>
        <taxon>Neoptera</taxon>
        <taxon>Paraneoptera</taxon>
        <taxon>Hemiptera</taxon>
        <taxon>Auchenorrhyncha</taxon>
        <taxon>Membracoidea</taxon>
        <taxon>Cicadellidae</taxon>
        <taxon>Cicadellinae</taxon>
        <taxon>Proconiini</taxon>
        <taxon>Cuerna</taxon>
    </lineage>
</organism>
<protein>
    <submittedName>
        <fullName evidence="2">Uncharacterized protein</fullName>
    </submittedName>
</protein>
<gene>
    <name evidence="2" type="ORF">g.50130</name>
</gene>
<proteinExistence type="predicted"/>
<feature type="non-terminal residue" evidence="2">
    <location>
        <position position="1"/>
    </location>
</feature>
<feature type="region of interest" description="Disordered" evidence="1">
    <location>
        <begin position="20"/>
        <end position="56"/>
    </location>
</feature>
<dbReference type="EMBL" id="GECZ01016466">
    <property type="protein sequence ID" value="JAS53303.1"/>
    <property type="molecule type" value="Transcribed_RNA"/>
</dbReference>
<evidence type="ECO:0000256" key="1">
    <source>
        <dbReference type="SAM" id="MobiDB-lite"/>
    </source>
</evidence>